<name>A0A6C0HPX5_9ZZZZ</name>
<feature type="transmembrane region" description="Helical" evidence="1">
    <location>
        <begin position="213"/>
        <end position="233"/>
    </location>
</feature>
<evidence type="ECO:0000313" key="2">
    <source>
        <dbReference type="EMBL" id="QHT82722.1"/>
    </source>
</evidence>
<evidence type="ECO:0000256" key="1">
    <source>
        <dbReference type="SAM" id="Phobius"/>
    </source>
</evidence>
<feature type="transmembrane region" description="Helical" evidence="1">
    <location>
        <begin position="159"/>
        <end position="192"/>
    </location>
</feature>
<keyword evidence="1" id="KW-0472">Membrane</keyword>
<reference evidence="2" key="1">
    <citation type="journal article" date="2020" name="Nature">
        <title>Giant virus diversity and host interactions through global metagenomics.</title>
        <authorList>
            <person name="Schulz F."/>
            <person name="Roux S."/>
            <person name="Paez-Espino D."/>
            <person name="Jungbluth S."/>
            <person name="Walsh D.A."/>
            <person name="Denef V.J."/>
            <person name="McMahon K.D."/>
            <person name="Konstantinidis K.T."/>
            <person name="Eloe-Fadrosh E.A."/>
            <person name="Kyrpides N.C."/>
            <person name="Woyke T."/>
        </authorList>
    </citation>
    <scope>NUCLEOTIDE SEQUENCE</scope>
    <source>
        <strain evidence="2">GVMAG-M-3300023184-165</strain>
    </source>
</reference>
<dbReference type="AlphaFoldDB" id="A0A6C0HPX5"/>
<feature type="transmembrane region" description="Helical" evidence="1">
    <location>
        <begin position="303"/>
        <end position="321"/>
    </location>
</feature>
<feature type="transmembrane region" description="Helical" evidence="1">
    <location>
        <begin position="239"/>
        <end position="259"/>
    </location>
</feature>
<feature type="transmembrane region" description="Helical" evidence="1">
    <location>
        <begin position="21"/>
        <end position="48"/>
    </location>
</feature>
<proteinExistence type="predicted"/>
<protein>
    <submittedName>
        <fullName evidence="2">Uncharacterized protein</fullName>
    </submittedName>
</protein>
<keyword evidence="1" id="KW-0812">Transmembrane</keyword>
<feature type="transmembrane region" description="Helical" evidence="1">
    <location>
        <begin position="280"/>
        <end position="297"/>
    </location>
</feature>
<organism evidence="2">
    <name type="scientific">viral metagenome</name>
    <dbReference type="NCBI Taxonomy" id="1070528"/>
    <lineage>
        <taxon>unclassified sequences</taxon>
        <taxon>metagenomes</taxon>
        <taxon>organismal metagenomes</taxon>
    </lineage>
</organism>
<dbReference type="EMBL" id="MN740003">
    <property type="protein sequence ID" value="QHT82722.1"/>
    <property type="molecule type" value="Genomic_DNA"/>
</dbReference>
<sequence>MSDTSAIDDKKKQQMPNTQKDLLNFFLGILYQLIIFGILIIIGALGLYSYRVAQTNILPTCLSLSPYTDMLPPIKEVPIDINVVKTEKGVWSTKIEFPLQENFKTINNTLGALRNLINQPNSNVYKLYIATTLQQLIACNLTVTNNINNFMNSMLTETWVILLSPYILFFTGILTSLINTVYFIILWFYNIYLLFSEKEESKNGSTWKDGEMWGLLNWWWALIYIFIFGVLFFTIGLGLVIPITAGCVSLFCAIFPLFMNSKNAQTGKSYGVFETIKNVFKFKLNIIMILLSLYIISSASNNFGGYAALVAIVACIILYFFSSVYHQYTPKASDHSSFGLGDFSQVEKPCIPKAVQEGEPSMFQKIGKLFGGRKSWKK</sequence>
<keyword evidence="1" id="KW-1133">Transmembrane helix</keyword>
<accession>A0A6C0HPX5</accession>